<name>A0ABP1PWM5_9HEXA</name>
<keyword evidence="1" id="KW-1133">Transmembrane helix</keyword>
<accession>A0ABP1PWM5</accession>
<keyword evidence="1" id="KW-0812">Transmembrane</keyword>
<sequence length="105" mass="12309">MEINRIFLNLTMIFIVIVLVLDFSSYFVQSYPVSLANRGDVLRMHNFVSRNDDFPDFEFPEMQQGIRRRRFAFPIDVQDRPCLPGEKMHDSGLSCVPNPGEDLYY</sequence>
<keyword evidence="1" id="KW-0472">Membrane</keyword>
<dbReference type="Proteomes" id="UP001642540">
    <property type="component" value="Unassembled WGS sequence"/>
</dbReference>
<dbReference type="EMBL" id="CAXLJM020000014">
    <property type="protein sequence ID" value="CAL8080497.1"/>
    <property type="molecule type" value="Genomic_DNA"/>
</dbReference>
<feature type="transmembrane region" description="Helical" evidence="1">
    <location>
        <begin position="6"/>
        <end position="28"/>
    </location>
</feature>
<evidence type="ECO:0000313" key="2">
    <source>
        <dbReference type="EMBL" id="CAL8080497.1"/>
    </source>
</evidence>
<protein>
    <submittedName>
        <fullName evidence="2">Uncharacterized protein</fullName>
    </submittedName>
</protein>
<evidence type="ECO:0000313" key="3">
    <source>
        <dbReference type="Proteomes" id="UP001642540"/>
    </source>
</evidence>
<gene>
    <name evidence="2" type="ORF">ODALV1_LOCUS4664</name>
</gene>
<organism evidence="2 3">
    <name type="scientific">Orchesella dallaii</name>
    <dbReference type="NCBI Taxonomy" id="48710"/>
    <lineage>
        <taxon>Eukaryota</taxon>
        <taxon>Metazoa</taxon>
        <taxon>Ecdysozoa</taxon>
        <taxon>Arthropoda</taxon>
        <taxon>Hexapoda</taxon>
        <taxon>Collembola</taxon>
        <taxon>Entomobryomorpha</taxon>
        <taxon>Entomobryoidea</taxon>
        <taxon>Orchesellidae</taxon>
        <taxon>Orchesellinae</taxon>
        <taxon>Orchesella</taxon>
    </lineage>
</organism>
<evidence type="ECO:0000256" key="1">
    <source>
        <dbReference type="SAM" id="Phobius"/>
    </source>
</evidence>
<reference evidence="2 3" key="1">
    <citation type="submission" date="2024-08" db="EMBL/GenBank/DDBJ databases">
        <authorList>
            <person name="Cucini C."/>
            <person name="Frati F."/>
        </authorList>
    </citation>
    <scope>NUCLEOTIDE SEQUENCE [LARGE SCALE GENOMIC DNA]</scope>
</reference>
<keyword evidence="3" id="KW-1185">Reference proteome</keyword>
<proteinExistence type="predicted"/>
<comment type="caution">
    <text evidence="2">The sequence shown here is derived from an EMBL/GenBank/DDBJ whole genome shotgun (WGS) entry which is preliminary data.</text>
</comment>